<reference evidence="1 2" key="1">
    <citation type="journal article" date="2022" name="bioRxiv">
        <title>Genomics of Preaxostyla Flagellates Illuminates Evolutionary Transitions and the Path Towards Mitochondrial Loss.</title>
        <authorList>
            <person name="Novak L.V.F."/>
            <person name="Treitli S.C."/>
            <person name="Pyrih J."/>
            <person name="Halakuc P."/>
            <person name="Pipaliya S.V."/>
            <person name="Vacek V."/>
            <person name="Brzon O."/>
            <person name="Soukal P."/>
            <person name="Eme L."/>
            <person name="Dacks J.B."/>
            <person name="Karnkowska A."/>
            <person name="Elias M."/>
            <person name="Hampl V."/>
        </authorList>
    </citation>
    <scope>NUCLEOTIDE SEQUENCE [LARGE SCALE GENOMIC DNA]</scope>
    <source>
        <strain evidence="1">NAU3</strain>
        <tissue evidence="1">Gut</tissue>
    </source>
</reference>
<organism evidence="1 2">
    <name type="scientific">Blattamonas nauphoetae</name>
    <dbReference type="NCBI Taxonomy" id="2049346"/>
    <lineage>
        <taxon>Eukaryota</taxon>
        <taxon>Metamonada</taxon>
        <taxon>Preaxostyla</taxon>
        <taxon>Oxymonadida</taxon>
        <taxon>Blattamonas</taxon>
    </lineage>
</organism>
<evidence type="ECO:0000313" key="1">
    <source>
        <dbReference type="EMBL" id="KAK2954138.1"/>
    </source>
</evidence>
<proteinExistence type="predicted"/>
<protein>
    <submittedName>
        <fullName evidence="1">Uncharacterized protein</fullName>
    </submittedName>
</protein>
<accession>A0ABQ9XRM1</accession>
<gene>
    <name evidence="1" type="ORF">BLNAU_10955</name>
</gene>
<keyword evidence="2" id="KW-1185">Reference proteome</keyword>
<name>A0ABQ9XRM1_9EUKA</name>
<dbReference type="EMBL" id="JARBJD010000082">
    <property type="protein sequence ID" value="KAK2954138.1"/>
    <property type="molecule type" value="Genomic_DNA"/>
</dbReference>
<evidence type="ECO:0000313" key="2">
    <source>
        <dbReference type="Proteomes" id="UP001281761"/>
    </source>
</evidence>
<comment type="caution">
    <text evidence="1">The sequence shown here is derived from an EMBL/GenBank/DDBJ whole genome shotgun (WGS) entry which is preliminary data.</text>
</comment>
<sequence>MSKPIEYSTSCDDDSDGRIPLEEEGVVDTQRTHVLVRSVSAREGFLTHAAAAVSGSVVFDLSQCEFVFIRERRGRVTRRVGEAEKRAKDPLCHTQQKRQSVEKEMSIESTNPLQLLLPHLSKKLHHRFTSFSIVHVLFFLPHPSKRELQRLSLFLILPILCSLHRDRAFSSSAPAVGSSVAVDSTGIQVSIAALPVSRQHPSMQAVNEADDVMCVGQNASDCGDSVASREVGCVDVLSALLHATVFACSASLQLSQQQSRPSLECGCGCVWRRVRGQIVGMRGVVGESDAERHRASSLAADTGGEMCGMGVVHFRFSASSSLQFPSHSSSISPPSTHFHFLRPSFSSQRALSVCLNLPWLSPLLPTSHTSTLPTLALSIRRRVLFVLVNAANFTFGSVFFV</sequence>
<dbReference type="Proteomes" id="UP001281761">
    <property type="component" value="Unassembled WGS sequence"/>
</dbReference>